<gene>
    <name evidence="14" type="ORF">PHAECO_LOCUS2482</name>
</gene>
<evidence type="ECO:0000256" key="4">
    <source>
        <dbReference type="ARBA" id="ARBA00022461"/>
    </source>
</evidence>
<evidence type="ECO:0000256" key="13">
    <source>
        <dbReference type="SAM" id="Phobius"/>
    </source>
</evidence>
<evidence type="ECO:0000256" key="9">
    <source>
        <dbReference type="ARBA" id="ARBA00023136"/>
    </source>
</evidence>
<dbReference type="OrthoDB" id="5874059at2759"/>
<organism evidence="14 15">
    <name type="scientific">Phaedon cochleariae</name>
    <name type="common">Mustard beetle</name>
    <dbReference type="NCBI Taxonomy" id="80249"/>
    <lineage>
        <taxon>Eukaryota</taxon>
        <taxon>Metazoa</taxon>
        <taxon>Ecdysozoa</taxon>
        <taxon>Arthropoda</taxon>
        <taxon>Hexapoda</taxon>
        <taxon>Insecta</taxon>
        <taxon>Pterygota</taxon>
        <taxon>Neoptera</taxon>
        <taxon>Endopterygota</taxon>
        <taxon>Coleoptera</taxon>
        <taxon>Polyphaga</taxon>
        <taxon>Cucujiformia</taxon>
        <taxon>Chrysomeloidea</taxon>
        <taxon>Chrysomelidae</taxon>
        <taxon>Chrysomelinae</taxon>
        <taxon>Chrysomelini</taxon>
        <taxon>Phaedon</taxon>
    </lineage>
</organism>
<evidence type="ECO:0000256" key="5">
    <source>
        <dbReference type="ARBA" id="ARBA00022692"/>
    </source>
</evidence>
<dbReference type="InterPro" id="IPR001873">
    <property type="entry name" value="ENaC"/>
</dbReference>
<proteinExistence type="inferred from homology"/>
<keyword evidence="9 13" id="KW-0472">Membrane</keyword>
<keyword evidence="10 12" id="KW-0739">Sodium transport</keyword>
<accession>A0A9N9X118</accession>
<dbReference type="PANTHER" id="PTHR11690">
    <property type="entry name" value="AMILORIDE-SENSITIVE SODIUM CHANNEL-RELATED"/>
    <property type="match status" value="1"/>
</dbReference>
<dbReference type="Proteomes" id="UP001153737">
    <property type="component" value="Chromosome 11"/>
</dbReference>
<dbReference type="Gene3D" id="1.10.287.770">
    <property type="entry name" value="YojJ-like"/>
    <property type="match status" value="1"/>
</dbReference>
<keyword evidence="5 12" id="KW-0812">Transmembrane</keyword>
<keyword evidence="6 13" id="KW-1133">Transmembrane helix</keyword>
<evidence type="ECO:0000256" key="8">
    <source>
        <dbReference type="ARBA" id="ARBA00023065"/>
    </source>
</evidence>
<evidence type="ECO:0000256" key="11">
    <source>
        <dbReference type="ARBA" id="ARBA00023303"/>
    </source>
</evidence>
<reference evidence="14" key="2">
    <citation type="submission" date="2022-10" db="EMBL/GenBank/DDBJ databases">
        <authorList>
            <consortium name="ENA_rothamsted_submissions"/>
            <consortium name="culmorum"/>
            <person name="King R."/>
        </authorList>
    </citation>
    <scope>NUCLEOTIDE SEQUENCE</scope>
</reference>
<evidence type="ECO:0000256" key="6">
    <source>
        <dbReference type="ARBA" id="ARBA00022989"/>
    </source>
</evidence>
<sequence length="495" mass="57241">MAYYIMSVVLTKRMNPNYVNIILKMISNNDDSDYFRYNEMIEKDRKESVIKSYLLNSSFHGYRYVVEDGRHWTERVFWIICCTLGWIAAGLLVHSSWNDFQNNAISFVVETSYLDWDSKFPAVVVCETDNQEDIAKVTDKVYGDPHDYNLDEMVNELVYYKGLTFFTLQTCGPDLPHRNPQCLLQNLSFFSDKVRRPCNSIFQKCAWQNEEFDCCKYFRPMNTELGKCFGINSMQTIERFPPKYKMVSNKNTGPGSLYMELKGFSNVYTFGAEEVPSLTSLASDILQIAPHIGYQRFLAIKEIENQPEVKYVSVEQRKCRFPEESDLDVFRYYSYSACCVQCRKEAQFKKCGCVHHLLPNTTSETHCTLDGLQCLTLNFNELSVLKASWANRTGLVCGCLPSCTELELSVTRDHKNGIVEDYAIVKLSLERLPTERFKRNVVRGKLDLVVSMGGATSLFLGASLLSFVEIFYYFIVRPLTDCKRRRRQKNKGIHK</sequence>
<evidence type="ECO:0000313" key="15">
    <source>
        <dbReference type="Proteomes" id="UP001153737"/>
    </source>
</evidence>
<keyword evidence="15" id="KW-1185">Reference proteome</keyword>
<feature type="transmembrane region" description="Helical" evidence="13">
    <location>
        <begin position="448"/>
        <end position="476"/>
    </location>
</feature>
<dbReference type="Pfam" id="PF00858">
    <property type="entry name" value="ASC"/>
    <property type="match status" value="1"/>
</dbReference>
<name>A0A9N9X118_PHACE</name>
<dbReference type="PANTHER" id="PTHR11690:SF175">
    <property type="entry name" value="PICKPOCKET 13-RELATED"/>
    <property type="match status" value="1"/>
</dbReference>
<protein>
    <recommendedName>
        <fullName evidence="16">Sodium channel protein Nach</fullName>
    </recommendedName>
</protein>
<keyword evidence="3 12" id="KW-0813">Transport</keyword>
<evidence type="ECO:0000256" key="3">
    <source>
        <dbReference type="ARBA" id="ARBA00022448"/>
    </source>
</evidence>
<evidence type="ECO:0008006" key="16">
    <source>
        <dbReference type="Google" id="ProtNLM"/>
    </source>
</evidence>
<comment type="similarity">
    <text evidence="2 12">Belongs to the amiloride-sensitive sodium channel (TC 1.A.6) family.</text>
</comment>
<keyword evidence="11 12" id="KW-0407">Ion channel</keyword>
<evidence type="ECO:0000256" key="2">
    <source>
        <dbReference type="ARBA" id="ARBA00007193"/>
    </source>
</evidence>
<dbReference type="AlphaFoldDB" id="A0A9N9X118"/>
<evidence type="ECO:0000256" key="1">
    <source>
        <dbReference type="ARBA" id="ARBA00004141"/>
    </source>
</evidence>
<reference evidence="14" key="1">
    <citation type="submission" date="2022-01" db="EMBL/GenBank/DDBJ databases">
        <authorList>
            <person name="King R."/>
        </authorList>
    </citation>
    <scope>NUCLEOTIDE SEQUENCE</scope>
</reference>
<dbReference type="EMBL" id="OU896717">
    <property type="protein sequence ID" value="CAG9815204.1"/>
    <property type="molecule type" value="Genomic_DNA"/>
</dbReference>
<keyword evidence="7" id="KW-0915">Sodium</keyword>
<keyword evidence="8 12" id="KW-0406">Ion transport</keyword>
<evidence type="ECO:0000256" key="10">
    <source>
        <dbReference type="ARBA" id="ARBA00023201"/>
    </source>
</evidence>
<dbReference type="Gene3D" id="1.10.287.820">
    <property type="entry name" value="Acid-sensing ion channel domain"/>
    <property type="match status" value="1"/>
</dbReference>
<evidence type="ECO:0000256" key="7">
    <source>
        <dbReference type="ARBA" id="ARBA00023053"/>
    </source>
</evidence>
<comment type="subcellular location">
    <subcellularLocation>
        <location evidence="1">Membrane</location>
        <topology evidence="1">Multi-pass membrane protein</topology>
    </subcellularLocation>
</comment>
<keyword evidence="4 12" id="KW-0894">Sodium channel</keyword>
<dbReference type="GO" id="GO:0015280">
    <property type="term" value="F:ligand-gated sodium channel activity"/>
    <property type="evidence" value="ECO:0007669"/>
    <property type="project" value="TreeGrafter"/>
</dbReference>
<evidence type="ECO:0000313" key="14">
    <source>
        <dbReference type="EMBL" id="CAG9815204.1"/>
    </source>
</evidence>
<dbReference type="GO" id="GO:0005886">
    <property type="term" value="C:plasma membrane"/>
    <property type="evidence" value="ECO:0007669"/>
    <property type="project" value="TreeGrafter"/>
</dbReference>
<evidence type="ECO:0000256" key="12">
    <source>
        <dbReference type="RuleBase" id="RU000679"/>
    </source>
</evidence>